<reference evidence="8 9" key="1">
    <citation type="submission" date="2016-10" db="EMBL/GenBank/DDBJ databases">
        <authorList>
            <person name="de Groot N.N."/>
        </authorList>
    </citation>
    <scope>NUCLEOTIDE SEQUENCE [LARGE SCALE GENOMIC DNA]</scope>
    <source>
        <strain evidence="8 9">DSM 43019</strain>
    </source>
</reference>
<evidence type="ECO:0000313" key="8">
    <source>
        <dbReference type="EMBL" id="SFE48989.1"/>
    </source>
</evidence>
<dbReference type="PROSITE" id="PS50850">
    <property type="entry name" value="MFS"/>
    <property type="match status" value="1"/>
</dbReference>
<dbReference type="CDD" id="cd17370">
    <property type="entry name" value="MFS_MJ1317_like"/>
    <property type="match status" value="1"/>
</dbReference>
<dbReference type="InterPro" id="IPR036259">
    <property type="entry name" value="MFS_trans_sf"/>
</dbReference>
<dbReference type="SUPFAM" id="SSF103473">
    <property type="entry name" value="MFS general substrate transporter"/>
    <property type="match status" value="1"/>
</dbReference>
<comment type="subcellular location">
    <subcellularLocation>
        <location evidence="1">Cell membrane</location>
        <topology evidence="1">Multi-pass membrane protein</topology>
    </subcellularLocation>
</comment>
<sequence>MVGAVAAALTNARALSPWRAILGFGLVSLAADMVYEGARSITGPLLAGLGASALVVGVVTGAGEAAALLLRLVSGPLADRTARYWALTITGYGLTAVCVPLLALAPALGGAGLAVAALLIVAERIGKAIRSPAKSALLAEAAGSVGRGRGFAVHKALDQVGAFAGPLLVAAGVAVSAGVIWPALAALAVPGAAAMLLLVWISRRFPAPARKETPGTVAAGRLPRRFHWFAMSAAAATGGLVTFGLLSYHASRTGQIPVALVPVLYAGAMAAGAVSALASGHLYDRWGARVLYALPALAAATPALALSGSAPAIVTGTLLWGAAVGVQDSTVKALVADLVPAPRRATAYGVFAAVQGVAALAGGLLAGALYEHSLTLLAVVLAAAQLVSVVLLAVTLRMR</sequence>
<name>A0A1I2AYZ3_9ACTN</name>
<dbReference type="Proteomes" id="UP000199645">
    <property type="component" value="Unassembled WGS sequence"/>
</dbReference>
<proteinExistence type="predicted"/>
<keyword evidence="2" id="KW-1003">Cell membrane</keyword>
<dbReference type="GO" id="GO:0022857">
    <property type="term" value="F:transmembrane transporter activity"/>
    <property type="evidence" value="ECO:0007669"/>
    <property type="project" value="InterPro"/>
</dbReference>
<gene>
    <name evidence="8" type="ORF">SAMN05421541_1028</name>
</gene>
<feature type="transmembrane region" description="Helical" evidence="6">
    <location>
        <begin position="228"/>
        <end position="250"/>
    </location>
</feature>
<evidence type="ECO:0000256" key="6">
    <source>
        <dbReference type="SAM" id="Phobius"/>
    </source>
</evidence>
<dbReference type="OrthoDB" id="9803985at2"/>
<feature type="transmembrane region" description="Helical" evidence="6">
    <location>
        <begin position="256"/>
        <end position="278"/>
    </location>
</feature>
<dbReference type="EMBL" id="FONV01000002">
    <property type="protein sequence ID" value="SFE48989.1"/>
    <property type="molecule type" value="Genomic_DNA"/>
</dbReference>
<evidence type="ECO:0000313" key="9">
    <source>
        <dbReference type="Proteomes" id="UP000199645"/>
    </source>
</evidence>
<protein>
    <submittedName>
        <fullName evidence="8">Major Facilitator Superfamily protein</fullName>
    </submittedName>
</protein>
<accession>A0A1I2AYZ3</accession>
<feature type="transmembrane region" description="Helical" evidence="6">
    <location>
        <begin position="347"/>
        <end position="370"/>
    </location>
</feature>
<feature type="transmembrane region" description="Helical" evidence="6">
    <location>
        <begin position="82"/>
        <end position="102"/>
    </location>
</feature>
<organism evidence="8 9">
    <name type="scientific">Actinoplanes philippinensis</name>
    <dbReference type="NCBI Taxonomy" id="35752"/>
    <lineage>
        <taxon>Bacteria</taxon>
        <taxon>Bacillati</taxon>
        <taxon>Actinomycetota</taxon>
        <taxon>Actinomycetes</taxon>
        <taxon>Micromonosporales</taxon>
        <taxon>Micromonosporaceae</taxon>
        <taxon>Actinoplanes</taxon>
    </lineage>
</organism>
<evidence type="ECO:0000256" key="1">
    <source>
        <dbReference type="ARBA" id="ARBA00004651"/>
    </source>
</evidence>
<evidence type="ECO:0000256" key="4">
    <source>
        <dbReference type="ARBA" id="ARBA00022989"/>
    </source>
</evidence>
<feature type="transmembrane region" description="Helical" evidence="6">
    <location>
        <begin position="376"/>
        <end position="396"/>
    </location>
</feature>
<feature type="domain" description="Major facilitator superfamily (MFS) profile" evidence="7">
    <location>
        <begin position="16"/>
        <end position="399"/>
    </location>
</feature>
<dbReference type="AlphaFoldDB" id="A0A1I2AYZ3"/>
<keyword evidence="5 6" id="KW-0472">Membrane</keyword>
<dbReference type="InterPro" id="IPR020846">
    <property type="entry name" value="MFS_dom"/>
</dbReference>
<dbReference type="Pfam" id="PF07690">
    <property type="entry name" value="MFS_1"/>
    <property type="match status" value="1"/>
</dbReference>
<dbReference type="InterPro" id="IPR011701">
    <property type="entry name" value="MFS"/>
</dbReference>
<feature type="transmembrane region" description="Helical" evidence="6">
    <location>
        <begin position="180"/>
        <end position="201"/>
    </location>
</feature>
<evidence type="ECO:0000256" key="5">
    <source>
        <dbReference type="ARBA" id="ARBA00023136"/>
    </source>
</evidence>
<evidence type="ECO:0000256" key="2">
    <source>
        <dbReference type="ARBA" id="ARBA00022475"/>
    </source>
</evidence>
<feature type="transmembrane region" description="Helical" evidence="6">
    <location>
        <begin position="45"/>
        <end position="70"/>
    </location>
</feature>
<dbReference type="Gene3D" id="1.20.1250.20">
    <property type="entry name" value="MFS general substrate transporter like domains"/>
    <property type="match status" value="2"/>
</dbReference>
<dbReference type="InterPro" id="IPR052425">
    <property type="entry name" value="Uncharacterized_MFS-type"/>
</dbReference>
<dbReference type="STRING" id="35752.SAMN05421541_1028"/>
<keyword evidence="4 6" id="KW-1133">Transmembrane helix</keyword>
<dbReference type="PANTHER" id="PTHR42688">
    <property type="entry name" value="CONSERVED PROTEIN"/>
    <property type="match status" value="1"/>
</dbReference>
<dbReference type="PANTHER" id="PTHR42688:SF1">
    <property type="entry name" value="BLR5212 PROTEIN"/>
    <property type="match status" value="1"/>
</dbReference>
<keyword evidence="9" id="KW-1185">Reference proteome</keyword>
<evidence type="ECO:0000259" key="7">
    <source>
        <dbReference type="PROSITE" id="PS50850"/>
    </source>
</evidence>
<keyword evidence="3 6" id="KW-0812">Transmembrane</keyword>
<dbReference type="GO" id="GO:0005886">
    <property type="term" value="C:plasma membrane"/>
    <property type="evidence" value="ECO:0007669"/>
    <property type="project" value="UniProtKB-SubCell"/>
</dbReference>
<evidence type="ECO:0000256" key="3">
    <source>
        <dbReference type="ARBA" id="ARBA00022692"/>
    </source>
</evidence>